<keyword evidence="10" id="KW-0378">Hydrolase</keyword>
<keyword evidence="9" id="KW-0736">Signalosome</keyword>
<keyword evidence="13" id="KW-0539">Nucleus</keyword>
<dbReference type="Proteomes" id="UP000186303">
    <property type="component" value="Chromosome 2"/>
</dbReference>
<dbReference type="PROSITE" id="PS50249">
    <property type="entry name" value="MPN"/>
    <property type="match status" value="1"/>
</dbReference>
<dbReference type="EMBL" id="LT671822">
    <property type="protein sequence ID" value="SHO77047.1"/>
    <property type="molecule type" value="Genomic_DNA"/>
</dbReference>
<dbReference type="SMART" id="SM00232">
    <property type="entry name" value="JAB_MPN"/>
    <property type="match status" value="1"/>
</dbReference>
<feature type="domain" description="MPN" evidence="14">
    <location>
        <begin position="51"/>
        <end position="189"/>
    </location>
</feature>
<name>M5E4G9_MALS4</name>
<dbReference type="SUPFAM" id="SSF102712">
    <property type="entry name" value="JAB1/MPN domain"/>
    <property type="match status" value="1"/>
</dbReference>
<comment type="similarity">
    <text evidence="3">Belongs to the peptidase M67A family. CSN5 subfamily.</text>
</comment>
<evidence type="ECO:0000256" key="9">
    <source>
        <dbReference type="ARBA" id="ARBA00022790"/>
    </source>
</evidence>
<reference evidence="16" key="1">
    <citation type="journal article" date="2017" name="Nucleic Acids Res.">
        <title>Proteogenomics produces comprehensive and highly accurate protein-coding gene annotation in a complete genome assembly of Malassezia sympodialis.</title>
        <authorList>
            <person name="Zhu Y."/>
            <person name="Engstroem P.G."/>
            <person name="Tellgren-Roth C."/>
            <person name="Baudo C.D."/>
            <person name="Kennell J.C."/>
            <person name="Sun S."/>
            <person name="Billmyre R.B."/>
            <person name="Schroeder M.S."/>
            <person name="Andersson A."/>
            <person name="Holm T."/>
            <person name="Sigurgeirsson B."/>
            <person name="Wu G."/>
            <person name="Sankaranarayanan S.R."/>
            <person name="Siddharthan R."/>
            <person name="Sanyal K."/>
            <person name="Lundeberg J."/>
            <person name="Nystedt B."/>
            <person name="Boekhout T."/>
            <person name="Dawson T.L. Jr."/>
            <person name="Heitman J."/>
            <person name="Scheynius A."/>
            <person name="Lehtioe J."/>
        </authorList>
    </citation>
    <scope>NUCLEOTIDE SEQUENCE [LARGE SCALE GENOMIC DNA]</scope>
    <source>
        <strain evidence="16">ATCC 42132</strain>
    </source>
</reference>
<evidence type="ECO:0000313" key="16">
    <source>
        <dbReference type="Proteomes" id="UP000186303"/>
    </source>
</evidence>
<dbReference type="FunFam" id="3.40.140.10:FF:000203">
    <property type="entry name" value="COP9 signalosome complex subunit 5"/>
    <property type="match status" value="1"/>
</dbReference>
<comment type="subcellular location">
    <subcellularLocation>
        <location evidence="2">Cytoplasm</location>
    </subcellularLocation>
    <subcellularLocation>
        <location evidence="1">Nucleus</location>
    </subcellularLocation>
</comment>
<dbReference type="Gene3D" id="3.40.140.10">
    <property type="entry name" value="Cytidine Deaminase, domain 2"/>
    <property type="match status" value="1"/>
</dbReference>
<keyword evidence="16" id="KW-1185">Reference proteome</keyword>
<dbReference type="GO" id="GO:0005737">
    <property type="term" value="C:cytoplasm"/>
    <property type="evidence" value="ECO:0007669"/>
    <property type="project" value="UniProtKB-SubCell"/>
</dbReference>
<dbReference type="PANTHER" id="PTHR10410">
    <property type="entry name" value="EUKARYOTIC TRANSLATION INITIATION FACTOR 3 -RELATED"/>
    <property type="match status" value="1"/>
</dbReference>
<keyword evidence="8" id="KW-0479">Metal-binding</keyword>
<sequence>MDAARTALEVTNGVTELDPAAAWLYAPDDGTYQALLQAAPWREDPTYFQHVRIAMPALLKMVLHARAGGNLEVMGLMQGKVCTKTRTFYVLDAFALPVEGTETRVNAQNEAYEYMVSYLESCRAAGRTEPVLGWYHSHPGYGCWLSGIDVATQRTNQQQDPFVAVVIDPWRTMSAGRVDIGAFRTFPPGYDAHAHAGATDSARAVPPGKADDYGAHASEYYALDVSFFRSARDRPLYDALWQVYWAHALCTSSSRMQQALLQQHAESFVDACRKAAPAAETGTRASGTLAQAARDVPRATGGGDQVLAQHLMARSADTPLARTAAEAQALARHMQHALLRRQLQTALFP</sequence>
<organism evidence="15 16">
    <name type="scientific">Malassezia sympodialis (strain ATCC 42132)</name>
    <name type="common">Atopic eczema-associated yeast</name>
    <dbReference type="NCBI Taxonomy" id="1230383"/>
    <lineage>
        <taxon>Eukaryota</taxon>
        <taxon>Fungi</taxon>
        <taxon>Dikarya</taxon>
        <taxon>Basidiomycota</taxon>
        <taxon>Ustilaginomycotina</taxon>
        <taxon>Malasseziomycetes</taxon>
        <taxon>Malasseziales</taxon>
        <taxon>Malasseziaceae</taxon>
        <taxon>Malassezia</taxon>
    </lineage>
</organism>
<dbReference type="AlphaFoldDB" id="M5E4G9"/>
<dbReference type="STRING" id="1230383.M5E4G9"/>
<evidence type="ECO:0000256" key="3">
    <source>
        <dbReference type="ARBA" id="ARBA00006008"/>
    </source>
</evidence>
<dbReference type="InterPro" id="IPR037518">
    <property type="entry name" value="MPN"/>
</dbReference>
<accession>M5E4G9</accession>
<dbReference type="VEuPathDB" id="FungiDB:MSYG_1387"/>
<comment type="subunit">
    <text evidence="4">Component of the COP9 signalosome (CSN) complex.</text>
</comment>
<dbReference type="CDD" id="cd08069">
    <property type="entry name" value="MPN_RPN11_CSN5"/>
    <property type="match status" value="1"/>
</dbReference>
<dbReference type="RefSeq" id="XP_018738893.1">
    <property type="nucleotide sequence ID" value="XM_018884676.1"/>
</dbReference>
<evidence type="ECO:0000313" key="15">
    <source>
        <dbReference type="EMBL" id="SHO77047.1"/>
    </source>
</evidence>
<evidence type="ECO:0000256" key="12">
    <source>
        <dbReference type="ARBA" id="ARBA00023049"/>
    </source>
</evidence>
<dbReference type="InterPro" id="IPR000555">
    <property type="entry name" value="JAMM/MPN+_dom"/>
</dbReference>
<evidence type="ECO:0000256" key="6">
    <source>
        <dbReference type="ARBA" id="ARBA00022490"/>
    </source>
</evidence>
<dbReference type="OrthoDB" id="605656at2759"/>
<dbReference type="MEROPS" id="M67.A13"/>
<gene>
    <name evidence="15" type="ORF">MSYG_1387</name>
</gene>
<evidence type="ECO:0000256" key="1">
    <source>
        <dbReference type="ARBA" id="ARBA00004123"/>
    </source>
</evidence>
<keyword evidence="6" id="KW-0963">Cytoplasm</keyword>
<evidence type="ECO:0000256" key="7">
    <source>
        <dbReference type="ARBA" id="ARBA00022670"/>
    </source>
</evidence>
<dbReference type="GO" id="GO:0006508">
    <property type="term" value="P:proteolysis"/>
    <property type="evidence" value="ECO:0007669"/>
    <property type="project" value="UniProtKB-KW"/>
</dbReference>
<evidence type="ECO:0000256" key="2">
    <source>
        <dbReference type="ARBA" id="ARBA00004496"/>
    </source>
</evidence>
<evidence type="ECO:0000256" key="11">
    <source>
        <dbReference type="ARBA" id="ARBA00022833"/>
    </source>
</evidence>
<dbReference type="GO" id="GO:0046872">
    <property type="term" value="F:metal ion binding"/>
    <property type="evidence" value="ECO:0007669"/>
    <property type="project" value="UniProtKB-KW"/>
</dbReference>
<evidence type="ECO:0000256" key="10">
    <source>
        <dbReference type="ARBA" id="ARBA00022801"/>
    </source>
</evidence>
<evidence type="ECO:0000256" key="4">
    <source>
        <dbReference type="ARBA" id="ARBA00011098"/>
    </source>
</evidence>
<evidence type="ECO:0000256" key="8">
    <source>
        <dbReference type="ARBA" id="ARBA00022723"/>
    </source>
</evidence>
<dbReference type="OMA" id="AHASEYY"/>
<dbReference type="Pfam" id="PF01398">
    <property type="entry name" value="JAB"/>
    <property type="match status" value="1"/>
</dbReference>
<dbReference type="GO" id="GO:0008180">
    <property type="term" value="C:COP9 signalosome"/>
    <property type="evidence" value="ECO:0007669"/>
    <property type="project" value="UniProtKB-KW"/>
</dbReference>
<dbReference type="HOGENOM" id="CLU_053034_0_0_1"/>
<dbReference type="GO" id="GO:0008237">
    <property type="term" value="F:metallopeptidase activity"/>
    <property type="evidence" value="ECO:0007669"/>
    <property type="project" value="UniProtKB-KW"/>
</dbReference>
<keyword evidence="11" id="KW-0862">Zinc</keyword>
<protein>
    <recommendedName>
        <fullName evidence="5">COP9 signalosome complex subunit 5</fullName>
    </recommendedName>
</protein>
<dbReference type="InterPro" id="IPR050242">
    <property type="entry name" value="JAMM_MPN+_peptidase_M67A"/>
</dbReference>
<keyword evidence="7" id="KW-0645">Protease</keyword>
<evidence type="ECO:0000259" key="14">
    <source>
        <dbReference type="PROSITE" id="PS50249"/>
    </source>
</evidence>
<proteinExistence type="inferred from homology"/>
<dbReference type="KEGG" id="msym:MSY001_0251"/>
<keyword evidence="12" id="KW-0482">Metalloprotease</keyword>
<evidence type="ECO:0000256" key="5">
    <source>
        <dbReference type="ARBA" id="ARBA00014880"/>
    </source>
</evidence>
<evidence type="ECO:0000256" key="13">
    <source>
        <dbReference type="ARBA" id="ARBA00023242"/>
    </source>
</evidence>